<dbReference type="EMBL" id="CM031833">
    <property type="protein sequence ID" value="KAG6697162.1"/>
    <property type="molecule type" value="Genomic_DNA"/>
</dbReference>
<evidence type="ECO:0000313" key="2">
    <source>
        <dbReference type="EMBL" id="KAG6697162.1"/>
    </source>
</evidence>
<protein>
    <recommendedName>
        <fullName evidence="4">Secreted protein</fullName>
    </recommendedName>
</protein>
<keyword evidence="1" id="KW-0732">Signal</keyword>
<sequence length="65" mass="7495">MTPTLLLLPNLDHLVLIIITLLLLSSSSSIGNRNNVPYPHRPLYYRVIEISTYKNCKNLNINKKF</sequence>
<proteinExistence type="predicted"/>
<gene>
    <name evidence="2" type="ORF">I3842_09G185100</name>
</gene>
<accession>A0A922J8P0</accession>
<dbReference type="AlphaFoldDB" id="A0A922J8P0"/>
<reference evidence="2" key="1">
    <citation type="submission" date="2021-01" db="EMBL/GenBank/DDBJ databases">
        <authorList>
            <person name="Lovell J.T."/>
            <person name="Bentley N."/>
            <person name="Bhattarai G."/>
            <person name="Jenkins J.W."/>
            <person name="Sreedasyam A."/>
            <person name="Alarcon Y."/>
            <person name="Bock C."/>
            <person name="Boston L."/>
            <person name="Carlson J."/>
            <person name="Cervantes K."/>
            <person name="Clermont K."/>
            <person name="Krom N."/>
            <person name="Kubenka K."/>
            <person name="Mamidi S."/>
            <person name="Mattison C."/>
            <person name="Monteros M."/>
            <person name="Pisani C."/>
            <person name="Plott C."/>
            <person name="Rajasekar S."/>
            <person name="Rhein H.S."/>
            <person name="Rohla C."/>
            <person name="Song M."/>
            <person name="Hilaire R.S."/>
            <person name="Shu S."/>
            <person name="Wells L."/>
            <person name="Wang X."/>
            <person name="Webber J."/>
            <person name="Heerema R.J."/>
            <person name="Klein P."/>
            <person name="Conner P."/>
            <person name="Grauke L."/>
            <person name="Grimwood J."/>
            <person name="Schmutz J."/>
            <person name="Randall J.J."/>
        </authorList>
    </citation>
    <scope>NUCLEOTIDE SEQUENCE</scope>
    <source>
        <tissue evidence="2">Leaf</tissue>
    </source>
</reference>
<name>A0A922J8P0_CARIL</name>
<evidence type="ECO:0000313" key="3">
    <source>
        <dbReference type="Proteomes" id="UP000811246"/>
    </source>
</evidence>
<evidence type="ECO:0000256" key="1">
    <source>
        <dbReference type="SAM" id="SignalP"/>
    </source>
</evidence>
<feature type="chain" id="PRO_5037111738" description="Secreted protein" evidence="1">
    <location>
        <begin position="30"/>
        <end position="65"/>
    </location>
</feature>
<evidence type="ECO:0008006" key="4">
    <source>
        <dbReference type="Google" id="ProtNLM"/>
    </source>
</evidence>
<dbReference type="Proteomes" id="UP000811246">
    <property type="component" value="Chromosome 9"/>
</dbReference>
<organism evidence="2 3">
    <name type="scientific">Carya illinoinensis</name>
    <name type="common">Pecan</name>
    <dbReference type="NCBI Taxonomy" id="32201"/>
    <lineage>
        <taxon>Eukaryota</taxon>
        <taxon>Viridiplantae</taxon>
        <taxon>Streptophyta</taxon>
        <taxon>Embryophyta</taxon>
        <taxon>Tracheophyta</taxon>
        <taxon>Spermatophyta</taxon>
        <taxon>Magnoliopsida</taxon>
        <taxon>eudicotyledons</taxon>
        <taxon>Gunneridae</taxon>
        <taxon>Pentapetalae</taxon>
        <taxon>rosids</taxon>
        <taxon>fabids</taxon>
        <taxon>Fagales</taxon>
        <taxon>Juglandaceae</taxon>
        <taxon>Carya</taxon>
    </lineage>
</organism>
<feature type="signal peptide" evidence="1">
    <location>
        <begin position="1"/>
        <end position="29"/>
    </location>
</feature>
<comment type="caution">
    <text evidence="2">The sequence shown here is derived from an EMBL/GenBank/DDBJ whole genome shotgun (WGS) entry which is preliminary data.</text>
</comment>